<sequence length="102" mass="10855">MPTPLSLTRSQRPDGKQQLTAAGEIDMSNYDSLAKALEASAEPVVLDLTSVDYLDSAGLMVLFAHAERLEVIVSPLLEPVLSVSGLTDLTTVHRTEHGQGAP</sequence>
<proteinExistence type="predicted"/>
<gene>
    <name evidence="3" type="ORF">ABT272_08955</name>
</gene>
<dbReference type="CDD" id="cd07043">
    <property type="entry name" value="STAS_anti-anti-sigma_factors"/>
    <property type="match status" value="1"/>
</dbReference>
<evidence type="ECO:0000256" key="1">
    <source>
        <dbReference type="SAM" id="MobiDB-lite"/>
    </source>
</evidence>
<feature type="compositionally biased region" description="Polar residues" evidence="1">
    <location>
        <begin position="1"/>
        <end position="10"/>
    </location>
</feature>
<keyword evidence="4" id="KW-1185">Reference proteome</keyword>
<feature type="domain" description="STAS" evidence="2">
    <location>
        <begin position="31"/>
        <end position="102"/>
    </location>
</feature>
<comment type="caution">
    <text evidence="3">The sequence shown here is derived from an EMBL/GenBank/DDBJ whole genome shotgun (WGS) entry which is preliminary data.</text>
</comment>
<dbReference type="SUPFAM" id="SSF52091">
    <property type="entry name" value="SpoIIaa-like"/>
    <property type="match status" value="1"/>
</dbReference>
<organism evidence="3 4">
    <name type="scientific">Streptomyces sp. 900105245</name>
    <dbReference type="NCBI Taxonomy" id="3154379"/>
    <lineage>
        <taxon>Bacteria</taxon>
        <taxon>Bacillati</taxon>
        <taxon>Actinomycetota</taxon>
        <taxon>Actinomycetes</taxon>
        <taxon>Kitasatosporales</taxon>
        <taxon>Streptomycetaceae</taxon>
        <taxon>Streptomyces</taxon>
    </lineage>
</organism>
<accession>A0ABV1U2C6</accession>
<dbReference type="InterPro" id="IPR002645">
    <property type="entry name" value="STAS_dom"/>
</dbReference>
<protein>
    <submittedName>
        <fullName evidence="3">STAS domain-containing protein</fullName>
    </submittedName>
</protein>
<dbReference type="Proteomes" id="UP001470023">
    <property type="component" value="Unassembled WGS sequence"/>
</dbReference>
<evidence type="ECO:0000313" key="3">
    <source>
        <dbReference type="EMBL" id="MER6427863.1"/>
    </source>
</evidence>
<evidence type="ECO:0000259" key="2">
    <source>
        <dbReference type="PROSITE" id="PS50801"/>
    </source>
</evidence>
<reference evidence="3 4" key="1">
    <citation type="submission" date="2024-06" db="EMBL/GenBank/DDBJ databases">
        <title>The Natural Products Discovery Center: Release of the First 8490 Sequenced Strains for Exploring Actinobacteria Biosynthetic Diversity.</title>
        <authorList>
            <person name="Kalkreuter E."/>
            <person name="Kautsar S.A."/>
            <person name="Yang D."/>
            <person name="Bader C.D."/>
            <person name="Teijaro C.N."/>
            <person name="Fluegel L."/>
            <person name="Davis C.M."/>
            <person name="Simpson J.R."/>
            <person name="Lauterbach L."/>
            <person name="Steele A.D."/>
            <person name="Gui C."/>
            <person name="Meng S."/>
            <person name="Li G."/>
            <person name="Viehrig K."/>
            <person name="Ye F."/>
            <person name="Su P."/>
            <person name="Kiefer A.F."/>
            <person name="Nichols A."/>
            <person name="Cepeda A.J."/>
            <person name="Yan W."/>
            <person name="Fan B."/>
            <person name="Jiang Y."/>
            <person name="Adhikari A."/>
            <person name="Zheng C.-J."/>
            <person name="Schuster L."/>
            <person name="Cowan T.M."/>
            <person name="Smanski M.J."/>
            <person name="Chevrette M.G."/>
            <person name="De Carvalho L.P.S."/>
            <person name="Shen B."/>
        </authorList>
    </citation>
    <scope>NUCLEOTIDE SEQUENCE [LARGE SCALE GENOMIC DNA]</scope>
    <source>
        <strain evidence="3 4">NPDC001166</strain>
    </source>
</reference>
<dbReference type="PROSITE" id="PS50801">
    <property type="entry name" value="STAS"/>
    <property type="match status" value="1"/>
</dbReference>
<feature type="region of interest" description="Disordered" evidence="1">
    <location>
        <begin position="1"/>
        <end position="22"/>
    </location>
</feature>
<name>A0ABV1U2C6_9ACTN</name>
<dbReference type="EMBL" id="JBEPAZ010000005">
    <property type="protein sequence ID" value="MER6427863.1"/>
    <property type="molecule type" value="Genomic_DNA"/>
</dbReference>
<dbReference type="Pfam" id="PF01740">
    <property type="entry name" value="STAS"/>
    <property type="match status" value="1"/>
</dbReference>
<dbReference type="RefSeq" id="WP_073898502.1">
    <property type="nucleotide sequence ID" value="NZ_JBEOYA010000003.1"/>
</dbReference>
<dbReference type="InterPro" id="IPR036513">
    <property type="entry name" value="STAS_dom_sf"/>
</dbReference>
<dbReference type="Gene3D" id="3.30.750.24">
    <property type="entry name" value="STAS domain"/>
    <property type="match status" value="1"/>
</dbReference>
<evidence type="ECO:0000313" key="4">
    <source>
        <dbReference type="Proteomes" id="UP001470023"/>
    </source>
</evidence>